<dbReference type="EC" id="3.4.19.12" evidence="2"/>
<dbReference type="PROSITE" id="PS00972">
    <property type="entry name" value="USP_1"/>
    <property type="match status" value="1"/>
</dbReference>
<keyword evidence="5" id="KW-1185">Reference proteome</keyword>
<name>E4XVC4_OIKDI</name>
<reference evidence="4" key="1">
    <citation type="journal article" date="2010" name="Science">
        <title>Plasticity of animal genome architecture unmasked by rapid evolution of a pelagic tunicate.</title>
        <authorList>
            <person name="Denoeud F."/>
            <person name="Henriet S."/>
            <person name="Mungpakdee S."/>
            <person name="Aury J.M."/>
            <person name="Da Silva C."/>
            <person name="Brinkmann H."/>
            <person name="Mikhaleva J."/>
            <person name="Olsen L.C."/>
            <person name="Jubin C."/>
            <person name="Canestro C."/>
            <person name="Bouquet J.M."/>
            <person name="Danks G."/>
            <person name="Poulain J."/>
            <person name="Campsteijn C."/>
            <person name="Adamski M."/>
            <person name="Cross I."/>
            <person name="Yadetie F."/>
            <person name="Muffato M."/>
            <person name="Louis A."/>
            <person name="Butcher S."/>
            <person name="Tsagkogeorga G."/>
            <person name="Konrad A."/>
            <person name="Singh S."/>
            <person name="Jensen M.F."/>
            <person name="Cong E.H."/>
            <person name="Eikeseth-Otteraa H."/>
            <person name="Noel B."/>
            <person name="Anthouard V."/>
            <person name="Porcel B.M."/>
            <person name="Kachouri-Lafond R."/>
            <person name="Nishino A."/>
            <person name="Ugolini M."/>
            <person name="Chourrout P."/>
            <person name="Nishida H."/>
            <person name="Aasland R."/>
            <person name="Huzurbazar S."/>
            <person name="Westhof E."/>
            <person name="Delsuc F."/>
            <person name="Lehrach H."/>
            <person name="Reinhardt R."/>
            <person name="Weissenbach J."/>
            <person name="Roy S.W."/>
            <person name="Artiguenave F."/>
            <person name="Postlethwait J.H."/>
            <person name="Manak J.R."/>
            <person name="Thompson E.M."/>
            <person name="Jaillon O."/>
            <person name="Du Pasquier L."/>
            <person name="Boudinot P."/>
            <person name="Liberles D.A."/>
            <person name="Volff J.N."/>
            <person name="Philippe H."/>
            <person name="Lenhard B."/>
            <person name="Roest Crollius H."/>
            <person name="Wincker P."/>
            <person name="Chourrout D."/>
        </authorList>
    </citation>
    <scope>NUCLEOTIDE SEQUENCE [LARGE SCALE GENOMIC DNA]</scope>
</reference>
<dbReference type="GO" id="GO:0004843">
    <property type="term" value="F:cysteine-type deubiquitinase activity"/>
    <property type="evidence" value="ECO:0007669"/>
    <property type="project" value="UniProtKB-EC"/>
</dbReference>
<dbReference type="InParanoid" id="E4XVC4"/>
<evidence type="ECO:0000313" key="4">
    <source>
        <dbReference type="EMBL" id="CBY19998.1"/>
    </source>
</evidence>
<dbReference type="OrthoDB" id="292964at2759"/>
<feature type="domain" description="USP" evidence="3">
    <location>
        <begin position="7"/>
        <end position="73"/>
    </location>
</feature>
<dbReference type="PROSITE" id="PS50235">
    <property type="entry name" value="USP_3"/>
    <property type="match status" value="1"/>
</dbReference>
<dbReference type="InterPro" id="IPR050185">
    <property type="entry name" value="Ub_carboxyl-term_hydrolase"/>
</dbReference>
<dbReference type="GO" id="GO:0016579">
    <property type="term" value="P:protein deubiquitination"/>
    <property type="evidence" value="ECO:0007669"/>
    <property type="project" value="InterPro"/>
</dbReference>
<dbReference type="EMBL" id="FN653207">
    <property type="protein sequence ID" value="CBY19998.1"/>
    <property type="molecule type" value="Genomic_DNA"/>
</dbReference>
<dbReference type="AlphaFoldDB" id="E4XVC4"/>
<dbReference type="Pfam" id="PF00443">
    <property type="entry name" value="UCH"/>
    <property type="match status" value="1"/>
</dbReference>
<dbReference type="InterPro" id="IPR028889">
    <property type="entry name" value="USP"/>
</dbReference>
<accession>E4XVC4</accession>
<proteinExistence type="predicted"/>
<dbReference type="InterPro" id="IPR018200">
    <property type="entry name" value="USP_CS"/>
</dbReference>
<dbReference type="Proteomes" id="UP000001307">
    <property type="component" value="Unassembled WGS sequence"/>
</dbReference>
<gene>
    <name evidence="4" type="ORF">GSOID_T00005452001</name>
</gene>
<evidence type="ECO:0000259" key="3">
    <source>
        <dbReference type="PROSITE" id="PS50235"/>
    </source>
</evidence>
<dbReference type="Gene3D" id="3.90.70.10">
    <property type="entry name" value="Cysteine proteinases"/>
    <property type="match status" value="1"/>
</dbReference>
<protein>
    <recommendedName>
        <fullName evidence="2">ubiquitinyl hydrolase 1</fullName>
        <ecNumber evidence="2">3.4.19.12</ecNumber>
    </recommendedName>
</protein>
<evidence type="ECO:0000313" key="5">
    <source>
        <dbReference type="Proteomes" id="UP000001307"/>
    </source>
</evidence>
<dbReference type="PANTHER" id="PTHR21646">
    <property type="entry name" value="UBIQUITIN CARBOXYL-TERMINAL HYDROLASE"/>
    <property type="match status" value="1"/>
</dbReference>
<comment type="catalytic activity">
    <reaction evidence="1">
        <text>Thiol-dependent hydrolysis of ester, thioester, amide, peptide and isopeptide bonds formed by the C-terminal Gly of ubiquitin (a 76-residue protein attached to proteins as an intracellular targeting signal).</text>
        <dbReference type="EC" id="3.4.19.12"/>
    </reaction>
</comment>
<dbReference type="PANTHER" id="PTHR21646:SF74">
    <property type="entry name" value="UBIQUITIN CARBOXYL-TERMINAL HYDROLASE 19"/>
    <property type="match status" value="1"/>
</dbReference>
<dbReference type="InterPro" id="IPR001394">
    <property type="entry name" value="Peptidase_C19_UCH"/>
</dbReference>
<dbReference type="MEROPS" id="C19.024"/>
<sequence length="73" mass="8043">MTKAGYTGLINVGNTCFMASVIQCLSNIPALRDYFLSQDFEADINGENPLGTGGKMANAFYYLLTQLWSGRLR</sequence>
<organism evidence="4">
    <name type="scientific">Oikopleura dioica</name>
    <name type="common">Tunicate</name>
    <dbReference type="NCBI Taxonomy" id="34765"/>
    <lineage>
        <taxon>Eukaryota</taxon>
        <taxon>Metazoa</taxon>
        <taxon>Chordata</taxon>
        <taxon>Tunicata</taxon>
        <taxon>Appendicularia</taxon>
        <taxon>Copelata</taxon>
        <taxon>Oikopleuridae</taxon>
        <taxon>Oikopleura</taxon>
    </lineage>
</organism>
<evidence type="ECO:0000256" key="1">
    <source>
        <dbReference type="ARBA" id="ARBA00000707"/>
    </source>
</evidence>
<dbReference type="SUPFAM" id="SSF54001">
    <property type="entry name" value="Cysteine proteinases"/>
    <property type="match status" value="1"/>
</dbReference>
<dbReference type="InterPro" id="IPR038765">
    <property type="entry name" value="Papain-like_cys_pep_sf"/>
</dbReference>
<evidence type="ECO:0000256" key="2">
    <source>
        <dbReference type="ARBA" id="ARBA00012759"/>
    </source>
</evidence>